<dbReference type="InterPro" id="IPR050991">
    <property type="entry name" value="ECM_Regulatory_Proteins"/>
</dbReference>
<feature type="domain" description="Fibronectin type-III" evidence="3">
    <location>
        <begin position="2191"/>
        <end position="2291"/>
    </location>
</feature>
<gene>
    <name evidence="4" type="ORF">CUR178_04008</name>
</gene>
<proteinExistence type="predicted"/>
<evidence type="ECO:0000256" key="2">
    <source>
        <dbReference type="SAM" id="MobiDB-lite"/>
    </source>
</evidence>
<feature type="domain" description="Fibronectin type-III" evidence="3">
    <location>
        <begin position="4021"/>
        <end position="4129"/>
    </location>
</feature>
<dbReference type="PANTHER" id="PTHR46708">
    <property type="entry name" value="TENASCIN"/>
    <property type="match status" value="1"/>
</dbReference>
<feature type="domain" description="Fibronectin type-III" evidence="3">
    <location>
        <begin position="1113"/>
        <end position="1221"/>
    </location>
</feature>
<feature type="region of interest" description="Disordered" evidence="2">
    <location>
        <begin position="35"/>
        <end position="58"/>
    </location>
</feature>
<feature type="domain" description="Fibronectin type-III" evidence="3">
    <location>
        <begin position="4863"/>
        <end position="4964"/>
    </location>
</feature>
<accession>A0A836GZT1</accession>
<feature type="region of interest" description="Disordered" evidence="2">
    <location>
        <begin position="136"/>
        <end position="156"/>
    </location>
</feature>
<protein>
    <recommendedName>
        <fullName evidence="3">Fibronectin type-III domain-containing protein</fullName>
    </recommendedName>
</protein>
<feature type="compositionally biased region" description="Low complexity" evidence="2">
    <location>
        <begin position="4164"/>
        <end position="4181"/>
    </location>
</feature>
<comment type="caution">
    <text evidence="4">The sequence shown here is derived from an EMBL/GenBank/DDBJ whole genome shotgun (WGS) entry which is preliminary data.</text>
</comment>
<dbReference type="RefSeq" id="XP_067692288.1">
    <property type="nucleotide sequence ID" value="XM_067835722.1"/>
</dbReference>
<feature type="region of interest" description="Disordered" evidence="2">
    <location>
        <begin position="3536"/>
        <end position="3605"/>
    </location>
</feature>
<dbReference type="CDD" id="cd00063">
    <property type="entry name" value="FN3"/>
    <property type="match status" value="12"/>
</dbReference>
<dbReference type="Pfam" id="PF00041">
    <property type="entry name" value="fn3"/>
    <property type="match status" value="1"/>
</dbReference>
<feature type="domain" description="Fibronectin type-III" evidence="3">
    <location>
        <begin position="3411"/>
        <end position="3513"/>
    </location>
</feature>
<feature type="region of interest" description="Disordered" evidence="2">
    <location>
        <begin position="448"/>
        <end position="473"/>
    </location>
</feature>
<keyword evidence="5" id="KW-1185">Reference proteome</keyword>
<evidence type="ECO:0000259" key="3">
    <source>
        <dbReference type="PROSITE" id="PS50853"/>
    </source>
</evidence>
<feature type="region of interest" description="Disordered" evidence="2">
    <location>
        <begin position="4157"/>
        <end position="4212"/>
    </location>
</feature>
<feature type="compositionally biased region" description="Basic and acidic residues" evidence="2">
    <location>
        <begin position="3830"/>
        <end position="3854"/>
    </location>
</feature>
<feature type="compositionally biased region" description="Basic residues" evidence="2">
    <location>
        <begin position="5035"/>
        <end position="5067"/>
    </location>
</feature>
<feature type="region of interest" description="Disordered" evidence="2">
    <location>
        <begin position="3052"/>
        <end position="3082"/>
    </location>
</feature>
<feature type="compositionally biased region" description="Low complexity" evidence="2">
    <location>
        <begin position="40"/>
        <end position="56"/>
    </location>
</feature>
<evidence type="ECO:0000256" key="1">
    <source>
        <dbReference type="ARBA" id="ARBA00022737"/>
    </source>
</evidence>
<dbReference type="Proteomes" id="UP000674179">
    <property type="component" value="Chromosome 26"/>
</dbReference>
<name>A0A836GZT1_LEIEN</name>
<dbReference type="SUPFAM" id="SSF49265">
    <property type="entry name" value="Fibronectin type III"/>
    <property type="match status" value="19"/>
</dbReference>
<sequence length="5122" mass="559496">MPAGTSTAVDASAALSHAAAAGVSTVAETAAPGAEDVQMAHGASPPAPAADPAATAHSGCTPSSYAPPLYCQASVVRMGEMFGEFACNVFRFGGGGSVYGSNKSPLLALRATAVSQAFSKQSGAPVPSEAAVTRAEVPADRQQGSQREGAAAAAASDHIATGDASLGTALAMAAATDGGAASNVGVPVNGEVEGVPRWELLIYAVLYEGEEAGAAASSGARHRFRRGHTNRSPPLAEYVRAEGADDDSEDGAHGECLVPDAAKVYFQQTIPITKMSKVVKLEAGRRYTVRVRCYSRADARWSAWSTPIQTATFSSVKTRIGEIGSDYVHCTWDRAPQRNEDGLARETDAETTEWARSIPDFELRLLRESDMAEHYHDTFEAGCRSVTIRDLKPGTRYIVLMRYRTVIRTMRDWTEVTRLITESLPEVRLIARGEDTFTFSWDREAQKGAAKTPTHTQTAAAGVGDPFSSEARDDDDDAAFPTFGYLQSQTAVQQYEITIESAGLRFDPVFVPASVRQYTMSDVFPSTSYSVCVRAVSVEGRWGGRSAQLKLRTADRPIVSVAAVGESFASFTWSRKGGEEPHESQLQYRVQSVTSAYHQSETVDLATPSSPAGDMRRLLNIEHLRSGSDYTVSLRIAIEGTWGVWTEPQRFTTAPTLALTFLERGEDFLTLNWPSAGLTAALREDDPGAEVAEQQPVLNIIVVKVDDLGERTAVVNERVTRDPSQRGFRVNSLEADTTYDVQCRAWQRNPLSGFEGWGELSAPVRMRTLQPVALDIWDIGEDFIHVMWRRGLSDANRSSADATSGSGDEAAGAAAEWGHLKYEVTIGCVETGEAAMLHRHVLDTSFTVTQLKPSTTYTVAVRACDEHGQWGLWRRLEVRTLAPIKTSIHEIGEDFVRLVWQRSAAPHDADPLGMAVADAPVARYSVLVYGRELPGMPVVPHTQSGYEGGGGCSDIARFDVVSSEHTSLRVGELLPDREYVAVVRAATSSGRWGLWSCPIHFRTNPQFRIPTHQLTIGENYVKVLWSRGEAEGSQPPTAAQGHGSDDSGKVHLGDWTVTGQELRVSGVTTQYTRQYAPDADVRELKVCELLPACAYTIQIRVRGRSGSWGLWSAPAPVLTRGTIAVTTDEVAEDFITVRWERRKVANPHQYPTGRGVVTLFQLRVYNADEVSMETFLGDGDCPYRVTGLKANTYYCFELRANYNDEEWGPWSVPLWCLTMQPMRIQAKLISEEFCCLQLTRPSQQRRLPEDDGNPPTRDRVLAHGKLRPTIMLCVTSPILSKAPYGSAAAASRQAKAGYLNDALPPDASHHRLIYQTELVSSTETVEHTIPSLKCNTVYSVSARTKLPDGEWGMWSPSLVFATVPTTRVSFTAIGESFVDVEWVRHAQVIPPQIENREQVVLGVGTVSASRVRVRESGGAYQHTYTVEGATNSLRIGNLTPATTYMVCVQTFNDNYEWGVWCEEQKVRTVPGMDIHVQHVSEDSLWVSWSRRTDLHAAGDADTAFNVNISSRAYEMCLIGEGGFIYTQEMDSTSLFFRGLMPDAVYTIYVRALFAQSEDWGLWSTQAFRTKPRMRVAFGNIGEHFVILEWRRHLPKPTDADARLLIEHNSSAAVAYDSDEPLQSGALVPLNHRVSSGSAGGAAIVARSPLAIAETDDVVQLYRFKVQRVGEAHSVIYNIAPTVSRFCLHDLQPSSEYRVWVCVKGHESVWGFWSEESRVRTLPRLRLEVLNIGEDYVRAQWKRGAWEGACIEGDDGAEVRQVDGAASGYEIRVLDAAGTVAATSTTTFRETAAVLSGLRLSALYTIQVRAKDTYDAWGLWSDPVPFYTLKPVAVRLQRVGETFVDAQWSRPMHRVPVRHAPNEGAEDASNLEGMQVDENGVLHPDERVTRWHLRVSCNRVFAGMPQTDDYRELYADEGEQALRVDGLLPHATYSIAVRGLNRAGEWGHWSPAVVVSTYPLLKVRVEVAGETFLQLAWQRPAMRSGMATTVAASRPDNDDDLGAGVSDSDGGEDENTQRKAKLVKNTPHIMGKPVLHVGASNGENGDDEEGYSALPLFPSTPAEAYLCFPSDAAVHNFQVTIQPMPTEPVFDETDEPLVNGARVYETTQPALRLGNLLPGTRYAISVREQQVDEGGHLVAGEWGAPSEVVCAQTVPPMQVIPQEVGEDYCLVEWCRSNLATIANSLGHGAPLMPTDGKAAVAAAMPTTAAWTMTSHKSVEFELQTRRLSVDGTALYEGPLAIDTVVSVPSSVNTYHISGLVPSSVYEVRVRAKIESAQWGIWSPATRFVTQSRLELHVDAVQEVTVRVSWCRPRAAHVRSASVSRSKLERHKRCSAMGPVDEEEDLNDVEAAEELKDSSGSEVVRRSTAAVMISSQEIQADYLVHEYELILEGISVEERRRLTFTHETQSALIEDLRQDELYWICVRSLSEKQHWSRFSSKVTILTLACVQVQVVQCTECIARLEWCRPMPDVGKFAALLAHHERDALHQCDDRERRELLEMKRKIQEQESKGEATSAVSGWINPAAREEHNALLREETTRHYQAERVVVGDAGCTGYELWVTLQKGEVCLPFITAIEVLRQGRPTGTATVANTHGLMAPSKRSGHTGPMVTGGNRGFIAGAGSDSLRECRLDESIQTPTSPDAEPAASLPATSASLTAESITLLDVQLRSSVSQVLLQGLSPNAVFSVRIRARAAPDSWQPWSRSATIETLPLIQLDQSRFGEHYINLYWYRAEAATMAAVAREAEEFRALQLEFHNFTERDLEEQRSALEPAAYASLVNRLRRLRMLRRLSAARAKQHADGEMGLLMDHSCPVQGFQLRVIDELGMFSEHFLPNDQYHNLAAPPTLSFTATGLHPNSLYVCILCPYYGDDVWGCWTAPLKFMTHNVIQLDMTYISETFVDLQWWRLDNKPTSPLDERDTLLSSRYTEEVQVYQLRITHEDAVTGQEVEEFRNMRACNVLRIDALLPDMKYTIAVREWDPKGDWGLWSAACSCVTLPSIETTVTEVKESSARLSWRRRTPRIDYENDMHVLEDNSEITGFYLRLEEVPLRRSSASAAPMARSSSACDSPSPKGTSESSSGGEEALSMRMDEVGMSNNSFHDAACTPAEEKPRAAQADELEGTLAFGFQRGGPLPSETHPQLYDGLVPDCAEHTGGEPRSSRHQRQHYLLVKRITSTTELQYHLGDLHPQTAYQVQVMAETTGGQVGPWSAPHFFITTPQLSLSADVIDEHYVSLQWGRLPLAPLASQVLGRGGATGSSAVEVFPGSGGFDSTDGSGRIAAAAAGIVVTLPTSKVLHYELEVRGGAGLDFAFSTRMESSAPSGALRVTGLAMDSVYVARVRSFSDAGEASLWSPVLTFVTLKRLVISPHEVTESTIEMCWGRPEQNPEHYLACATFDAAARVEANAALAAAPAPSEASVLAGTPAMQSGLSSMLGRPAVCVGDRDAVKYQARVYHVTDQVAPQLLVDRQLNGNVTKLPVRSLSPNAPYLLYVRAVNCHGVWSEWSKGRCVYTMKPLLCSIATVGEDFVRLQWSRDAPEELHHTPSTAIASTGAGGQRRSVPNTLTGVDGEEEEDGSTVNGGCPLPSDSDAAALTGTPSKLSADSPDASRVWQQECRFRLHDRPTDIGAVYCSTLTSIQSFSISVRRSDGDAEGYTVAVPGNVSQYTVPSLQPDSIYLICVCAHYQSGECGPWSDVVRSGTYNLLAMDIKEVGEDYVSASWQRKANTIHMASLHIGQVEETVCYEVRFRDYTDVPLGEEEGEVAQRRDADGRSVFFHANQRHSIMRELLSNHRYRLSVRRWYRPRDGFARAELVITSATSTATAHNSISFTDEGYKSGGEDADHNAANREPQNRSTEEVVVPSLLSTGTTVLQRYEQTTHIVMDAALRESMEKAKAAPGVWSDSEYVVTLRDMVCSVERVGEEYFQLRWARDPRAVPLPVRRAMPVKPVQNYQLRIDELVRDDSGVEPSRGSNTLHLDELMAPTEMSYFNKTLKPNTLYRVEVRCCIEQMWGRWSRPVYIITQPCLQVAVSLIGEECATIAWHRPREPLTLPDGEVAVIGDDEEADGSYQLEVSGVGFNYQISKRFKASRVSYTVKHLDASALYSVRVRSADRRSQACSLWSDIACFATLKPIQVMVSTPTEQFVHVEWCRPPQTAEEYAERLEQQTGASAAAPSGALSTGATALQSQQPHDSGENTRSAPVSPSAAAPHPSGAVQLGNPGSLAYHLCVFNTEETPSVAVVDKQFHKDTSHYRIGGLVADTPYVIIVRACCEATNDWGLWSEERTFRTLKLLAPTASSVGETYAELTWERSEGDSRGAGGSSFGAAGAAFGAPALPTKYLLVLRSTRYGTFEREISAEECRPTATPTQERYLASAYRLSQLQPGTEYAVALQPCYGGNGDWGLWSQAVLFTTLHPVKLTANVTKDAVDLSWGRHRPVPTVGFMEDINVTAAAAEGPASSNFAHTLPELAEAATTPATALPAAGSHTGTDTMLAGSRTVSRYQLVVYREADLATLQPCGSSLEGNLVQKHPSSSLLFSGIAATQEGRLGERSGAATSHRGSIPRHRQRQDIPAIHTTARLHSNSSSPLDSHTNAFTTTIPDMDVAALANLDGSRTLPSPSKDSLFLKQYDMMDAAFSTAPPSPRRHGNGPHSDSAALAGRWFTTSSMHERIEGLTPDTAYVARLRAMDLFGHWGTPVELRFVTPPTAPTQAALRRVNAQFCSFQWSTPEASAPDAQTATPRGRYRYVIEQCFVQADMPLSAGNVVAGSGGGGANVRKAGGAGASSGAAAGLAAAGWHVIDTVEDTNVCAVRISGPLSRMRCRVKCARRIATGFARDGGSNAGAAAPHDHLGPYSEYSEPVAVSSGTPPEGVVDPHLTTLSNNAATIEWMPPPKPSEAAAGRYTRPVYRVYLANTTDQPYPVLLTTVHRPTYVLTDLAPSTTYTVQVVAENADGVSFRNPILRFRTKSEEDQTVSRHDEGYDAGGGAAVKAAPLAELVPFHGLRVAPTGDGADEVSGGADFADIPTAVRRSLKSPTPPASRRRRGGGSLRAHRSSTKRKMSSGRSSARRRGRSGAARSGSGKRKPNTRSRSSSASGSKRPSSAAATESARAASSTTGSFLPPLAKPL</sequence>
<feature type="domain" description="Fibronectin type-III" evidence="3">
    <location>
        <begin position="770"/>
        <end position="884"/>
    </location>
</feature>
<feature type="region of interest" description="Disordered" evidence="2">
    <location>
        <begin position="1987"/>
        <end position="2016"/>
    </location>
</feature>
<keyword evidence="1" id="KW-0677">Repeat</keyword>
<dbReference type="EMBL" id="JAFHKP010000026">
    <property type="protein sequence ID" value="KAG5476822.1"/>
    <property type="molecule type" value="Genomic_DNA"/>
</dbReference>
<dbReference type="KEGG" id="lenr:94171232"/>
<feature type="region of interest" description="Disordered" evidence="2">
    <location>
        <begin position="4543"/>
        <end position="4563"/>
    </location>
</feature>
<feature type="region of interest" description="Disordered" evidence="2">
    <location>
        <begin position="3826"/>
        <end position="3855"/>
    </location>
</feature>
<dbReference type="InterPro" id="IPR003961">
    <property type="entry name" value="FN3_dom"/>
</dbReference>
<feature type="compositionally biased region" description="Low complexity" evidence="2">
    <location>
        <begin position="5083"/>
        <end position="5113"/>
    </location>
</feature>
<evidence type="ECO:0000313" key="4">
    <source>
        <dbReference type="EMBL" id="KAG5476822.1"/>
    </source>
</evidence>
<dbReference type="OrthoDB" id="261433at2759"/>
<dbReference type="PROSITE" id="PS50853">
    <property type="entry name" value="FN3"/>
    <property type="match status" value="11"/>
</dbReference>
<dbReference type="Gene3D" id="2.60.40.10">
    <property type="entry name" value="Immunoglobulins"/>
    <property type="match status" value="14"/>
</dbReference>
<dbReference type="SMART" id="SM00060">
    <property type="entry name" value="FN3"/>
    <property type="match status" value="28"/>
</dbReference>
<dbReference type="InterPro" id="IPR036116">
    <property type="entry name" value="FN3_sf"/>
</dbReference>
<dbReference type="GeneID" id="94171232"/>
<feature type="domain" description="Fibronectin type-III" evidence="3">
    <location>
        <begin position="3594"/>
        <end position="3701"/>
    </location>
</feature>
<feature type="domain" description="Fibronectin type-III" evidence="3">
    <location>
        <begin position="1364"/>
        <end position="1471"/>
    </location>
</feature>
<dbReference type="InterPro" id="IPR013783">
    <property type="entry name" value="Ig-like_fold"/>
</dbReference>
<feature type="domain" description="Fibronectin type-III" evidence="3">
    <location>
        <begin position="554"/>
        <end position="656"/>
    </location>
</feature>
<evidence type="ECO:0000313" key="5">
    <source>
        <dbReference type="Proteomes" id="UP000674179"/>
    </source>
</evidence>
<feature type="domain" description="Fibronectin type-III" evidence="3">
    <location>
        <begin position="1627"/>
        <end position="1723"/>
    </location>
</feature>
<feature type="domain" description="Fibronectin type-III" evidence="3">
    <location>
        <begin position="4183"/>
        <end position="4288"/>
    </location>
</feature>
<feature type="compositionally biased region" description="Low complexity" evidence="2">
    <location>
        <begin position="4196"/>
        <end position="4209"/>
    </location>
</feature>
<reference evidence="4 5" key="1">
    <citation type="submission" date="2021-02" db="EMBL/GenBank/DDBJ databases">
        <title>Leishmania (Mundinia) enrietti genome sequencing and assembly.</title>
        <authorList>
            <person name="Almutairi H."/>
            <person name="Gatherer D."/>
        </authorList>
    </citation>
    <scope>NUCLEOTIDE SEQUENCE [LARGE SCALE GENOMIC DNA]</scope>
    <source>
        <strain evidence="4">CUR178</strain>
    </source>
</reference>
<feature type="region of interest" description="Disordered" evidence="2">
    <location>
        <begin position="5021"/>
        <end position="5122"/>
    </location>
</feature>
<dbReference type="PANTHER" id="PTHR46708:SF2">
    <property type="entry name" value="FIBRONECTIN TYPE-III DOMAIN-CONTAINING PROTEIN"/>
    <property type="match status" value="1"/>
</dbReference>
<organism evidence="4 5">
    <name type="scientific">Leishmania enriettii</name>
    <dbReference type="NCBI Taxonomy" id="5663"/>
    <lineage>
        <taxon>Eukaryota</taxon>
        <taxon>Discoba</taxon>
        <taxon>Euglenozoa</taxon>
        <taxon>Kinetoplastea</taxon>
        <taxon>Metakinetoplastina</taxon>
        <taxon>Trypanosomatida</taxon>
        <taxon>Trypanosomatidae</taxon>
        <taxon>Leishmaniinae</taxon>
        <taxon>Leishmania</taxon>
    </lineage>
</organism>